<reference evidence="1" key="1">
    <citation type="submission" date="2021-05" db="EMBL/GenBank/DDBJ databases">
        <authorList>
            <person name="Pan Q."/>
            <person name="Jouanno E."/>
            <person name="Zahm M."/>
            <person name="Klopp C."/>
            <person name="Cabau C."/>
            <person name="Louis A."/>
            <person name="Berthelot C."/>
            <person name="Parey E."/>
            <person name="Roest Crollius H."/>
            <person name="Montfort J."/>
            <person name="Robinson-Rechavi M."/>
            <person name="Bouchez O."/>
            <person name="Lampietro C."/>
            <person name="Lopez Roques C."/>
            <person name="Donnadieu C."/>
            <person name="Postlethwait J."/>
            <person name="Bobe J."/>
            <person name="Dillon D."/>
            <person name="Chandos A."/>
            <person name="von Hippel F."/>
            <person name="Guiguen Y."/>
        </authorList>
    </citation>
    <scope>NUCLEOTIDE SEQUENCE</scope>
    <source>
        <strain evidence="1">YG-Jan2019</strain>
    </source>
</reference>
<dbReference type="EMBL" id="CM055760">
    <property type="protein sequence ID" value="KAJ7987268.1"/>
    <property type="molecule type" value="Genomic_DNA"/>
</dbReference>
<sequence>MIGTRRRRSIDALEIDQRVTTNAFSFPRTFPPRRHASGRRWTEFSALYSSHISTGRKSQPGATLTRDGFLSFPSRRISEMPSSCVMGSSARWACPEGPGLSQLRLTINAWAESAQVRPVLLSGGIRCKARPHTRPSVSRVTACSGQLFLQWNQKEIEYVSMGST</sequence>
<proteinExistence type="predicted"/>
<name>A0ACC2F7D5_DALPE</name>
<evidence type="ECO:0000313" key="2">
    <source>
        <dbReference type="Proteomes" id="UP001157502"/>
    </source>
</evidence>
<evidence type="ECO:0000313" key="1">
    <source>
        <dbReference type="EMBL" id="KAJ7987268.1"/>
    </source>
</evidence>
<dbReference type="Proteomes" id="UP001157502">
    <property type="component" value="Chromosome 33"/>
</dbReference>
<comment type="caution">
    <text evidence="1">The sequence shown here is derived from an EMBL/GenBank/DDBJ whole genome shotgun (WGS) entry which is preliminary data.</text>
</comment>
<gene>
    <name evidence="1" type="ORF">DPEC_G00336970</name>
</gene>
<protein>
    <submittedName>
        <fullName evidence="1">Uncharacterized protein</fullName>
    </submittedName>
</protein>
<accession>A0ACC2F7D5</accession>
<organism evidence="1 2">
    <name type="scientific">Dallia pectoralis</name>
    <name type="common">Alaska blackfish</name>
    <dbReference type="NCBI Taxonomy" id="75939"/>
    <lineage>
        <taxon>Eukaryota</taxon>
        <taxon>Metazoa</taxon>
        <taxon>Chordata</taxon>
        <taxon>Craniata</taxon>
        <taxon>Vertebrata</taxon>
        <taxon>Euteleostomi</taxon>
        <taxon>Actinopterygii</taxon>
        <taxon>Neopterygii</taxon>
        <taxon>Teleostei</taxon>
        <taxon>Protacanthopterygii</taxon>
        <taxon>Esociformes</taxon>
        <taxon>Umbridae</taxon>
        <taxon>Dallia</taxon>
    </lineage>
</organism>
<keyword evidence="2" id="KW-1185">Reference proteome</keyword>